<dbReference type="RefSeq" id="WP_110989170.1">
    <property type="nucleotide sequence ID" value="NZ_CAWNWM010000046.1"/>
</dbReference>
<feature type="transmembrane region" description="Helical" evidence="1">
    <location>
        <begin position="89"/>
        <end position="111"/>
    </location>
</feature>
<evidence type="ECO:0000313" key="2">
    <source>
        <dbReference type="EMBL" id="PZD70277.1"/>
    </source>
</evidence>
<feature type="transmembrane region" description="Helical" evidence="1">
    <location>
        <begin position="36"/>
        <end position="53"/>
    </location>
</feature>
<keyword evidence="1" id="KW-0472">Membrane</keyword>
<evidence type="ECO:0000313" key="3">
    <source>
        <dbReference type="Proteomes" id="UP000248857"/>
    </source>
</evidence>
<gene>
    <name evidence="2" type="ORF">C1752_14782</name>
</gene>
<sequence>MFEYSPLTSDQLLYVEPSEYIGQSKTVWRNHHNRKLFLSLCLVAFITLIYLVLPHEATAQGPIDVIIEAGTAVQEAVSDSVEDIWEDQLPLFMTLLSQLSVAIAVISIIVLGMELVQEQIDWGYFTWQRAVIPLVMMGVISQITFMADVAYGLRNEFNQLSTNAYETFGILETIGEAGDADALPNVLSSIFEECNKETVVDSRACAEDAIEQSEAILDIEERNYPGAGWIAFYRNRIEEFSSNILDDGFSLSTIPEVFRDISLSFVQNQITGLFLFISTGLQGAIQILFEVVLFVTSLLLPLAVARSISEGFGPLVAWFLKMFEFALVKFLYTILIGISSLIYINAGGIGGGIWFTMLVGFLAPLLAFGMLAGGGLSVVQGIIGAAGSVAGVAVKVARAI</sequence>
<organism evidence="2 3">
    <name type="scientific">Acaryochloris thomasi RCC1774</name>
    <dbReference type="NCBI Taxonomy" id="1764569"/>
    <lineage>
        <taxon>Bacteria</taxon>
        <taxon>Bacillati</taxon>
        <taxon>Cyanobacteriota</taxon>
        <taxon>Cyanophyceae</taxon>
        <taxon>Acaryochloridales</taxon>
        <taxon>Acaryochloridaceae</taxon>
        <taxon>Acaryochloris</taxon>
        <taxon>Acaryochloris thomasi</taxon>
    </lineage>
</organism>
<dbReference type="EMBL" id="PQWO01000046">
    <property type="protein sequence ID" value="PZD70277.1"/>
    <property type="molecule type" value="Genomic_DNA"/>
</dbReference>
<evidence type="ECO:0000256" key="1">
    <source>
        <dbReference type="SAM" id="Phobius"/>
    </source>
</evidence>
<dbReference type="AlphaFoldDB" id="A0A2W1JMZ2"/>
<name>A0A2W1JMZ2_9CYAN</name>
<feature type="transmembrane region" description="Helical" evidence="1">
    <location>
        <begin position="378"/>
        <end position="397"/>
    </location>
</feature>
<proteinExistence type="predicted"/>
<comment type="caution">
    <text evidence="2">The sequence shown here is derived from an EMBL/GenBank/DDBJ whole genome shotgun (WGS) entry which is preliminary data.</text>
</comment>
<reference evidence="2 3" key="1">
    <citation type="journal article" date="2018" name="Sci. Rep.">
        <title>A novel species of the marine cyanobacterium Acaryochloris with a unique pigment content and lifestyle.</title>
        <authorList>
            <person name="Partensky F."/>
            <person name="Six C."/>
            <person name="Ratin M."/>
            <person name="Garczarek L."/>
            <person name="Vaulot D."/>
            <person name="Probert I."/>
            <person name="Calteau A."/>
            <person name="Gourvil P."/>
            <person name="Marie D."/>
            <person name="Grebert T."/>
            <person name="Bouchier C."/>
            <person name="Le Panse S."/>
            <person name="Gachenot M."/>
            <person name="Rodriguez F."/>
            <person name="Garrido J.L."/>
        </authorList>
    </citation>
    <scope>NUCLEOTIDE SEQUENCE [LARGE SCALE GENOMIC DNA]</scope>
    <source>
        <strain evidence="2 3">RCC1774</strain>
    </source>
</reference>
<dbReference type="Proteomes" id="UP000248857">
    <property type="component" value="Unassembled WGS sequence"/>
</dbReference>
<feature type="transmembrane region" description="Helical" evidence="1">
    <location>
        <begin position="325"/>
        <end position="344"/>
    </location>
</feature>
<keyword evidence="1" id="KW-1133">Transmembrane helix</keyword>
<protein>
    <submittedName>
        <fullName evidence="2">Uncharacterized protein</fullName>
    </submittedName>
</protein>
<feature type="transmembrane region" description="Helical" evidence="1">
    <location>
        <begin position="131"/>
        <end position="153"/>
    </location>
</feature>
<accession>A0A2W1JMZ2</accession>
<keyword evidence="3" id="KW-1185">Reference proteome</keyword>
<keyword evidence="1" id="KW-0812">Transmembrane</keyword>
<feature type="transmembrane region" description="Helical" evidence="1">
    <location>
        <begin position="351"/>
        <end position="372"/>
    </location>
</feature>